<dbReference type="Proteomes" id="UP000800093">
    <property type="component" value="Unassembled WGS sequence"/>
</dbReference>
<sequence>MDPNELPSSSLLGDTSFLFEPLPLEDSEMPLLFAGQPGGVLWAPNSIATNLNSMPSSLSDQAGNVLISDSILLADNETPMSLSGPPNSVLYPFELDEPGPTNISLSLSASPDPAVHRFDWSTPGVNNMSWAMSDSSPEPPDPSDTFPMDFDSPPWCPTPGSNEEMPSVPHAGLASAESASSERLISRKDWEELQQDFGPFGTYTNNLYDPDTPQESIQFKGLKREDIIKPYGMPRGPMPTYQQNSPLTSLRPWVPPEEIFWANLHQEQTAPNIGPSNVQLPQQSAYLVTSNPSLCLSSIEPLIINHPYASMVGQQRRTETRPPTNLVPHPTRSPQAHIDPSFSLPTMNASTPIHTLAPRGTIARMKTLPPMPTQAPFNPPPILYSAPFNTPPHMVTQAPFNISAPLLTPAPLNIIGPLPQFESTNTQSPIMGTV</sequence>
<dbReference type="EMBL" id="ML986669">
    <property type="protein sequence ID" value="KAF2260911.1"/>
    <property type="molecule type" value="Genomic_DNA"/>
</dbReference>
<feature type="region of interest" description="Disordered" evidence="1">
    <location>
        <begin position="130"/>
        <end position="149"/>
    </location>
</feature>
<evidence type="ECO:0000313" key="2">
    <source>
        <dbReference type="EMBL" id="KAF2260911.1"/>
    </source>
</evidence>
<protein>
    <submittedName>
        <fullName evidence="2">Uncharacterized protein</fullName>
    </submittedName>
</protein>
<comment type="caution">
    <text evidence="2">The sequence shown here is derived from an EMBL/GenBank/DDBJ whole genome shotgun (WGS) entry which is preliminary data.</text>
</comment>
<gene>
    <name evidence="2" type="ORF">CC78DRAFT_382961</name>
</gene>
<reference evidence="3" key="1">
    <citation type="journal article" date="2020" name="Stud. Mycol.">
        <title>101 Dothideomycetes genomes: A test case for predicting lifestyles and emergence of pathogens.</title>
        <authorList>
            <person name="Haridas S."/>
            <person name="Albert R."/>
            <person name="Binder M."/>
            <person name="Bloem J."/>
            <person name="LaButti K."/>
            <person name="Salamov A."/>
            <person name="Andreopoulos B."/>
            <person name="Baker S."/>
            <person name="Barry K."/>
            <person name="Bills G."/>
            <person name="Bluhm B."/>
            <person name="Cannon C."/>
            <person name="Castanera R."/>
            <person name="Culley D."/>
            <person name="Daum C."/>
            <person name="Ezra D."/>
            <person name="Gonzalez J."/>
            <person name="Henrissat B."/>
            <person name="Kuo A."/>
            <person name="Liang C."/>
            <person name="Lipzen A."/>
            <person name="Lutzoni F."/>
            <person name="Magnuson J."/>
            <person name="Mondo S."/>
            <person name="Nolan M."/>
            <person name="Ohm R."/>
            <person name="Pangilinan J."/>
            <person name="Park H.-J."/>
            <person name="Ramirez L."/>
            <person name="Alfaro M."/>
            <person name="Sun H."/>
            <person name="Tritt A."/>
            <person name="Yoshinaga Y."/>
            <person name="Zwiers L.-H."/>
            <person name="Turgeon B."/>
            <person name="Goodwin S."/>
            <person name="Spatafora J."/>
            <person name="Crous P."/>
            <person name="Grigoriev I."/>
        </authorList>
    </citation>
    <scope>NUCLEOTIDE SEQUENCE [LARGE SCALE GENOMIC DNA]</scope>
    <source>
        <strain evidence="3">CBS 304.66</strain>
    </source>
</reference>
<dbReference type="AlphaFoldDB" id="A0A9P4K2I6"/>
<keyword evidence="3" id="KW-1185">Reference proteome</keyword>
<organism evidence="2 3">
    <name type="scientific">Lojkania enalia</name>
    <dbReference type="NCBI Taxonomy" id="147567"/>
    <lineage>
        <taxon>Eukaryota</taxon>
        <taxon>Fungi</taxon>
        <taxon>Dikarya</taxon>
        <taxon>Ascomycota</taxon>
        <taxon>Pezizomycotina</taxon>
        <taxon>Dothideomycetes</taxon>
        <taxon>Pleosporomycetidae</taxon>
        <taxon>Pleosporales</taxon>
        <taxon>Pleosporales incertae sedis</taxon>
        <taxon>Lojkania</taxon>
    </lineage>
</organism>
<proteinExistence type="predicted"/>
<accession>A0A9P4K2I6</accession>
<name>A0A9P4K2I6_9PLEO</name>
<evidence type="ECO:0000313" key="3">
    <source>
        <dbReference type="Proteomes" id="UP000800093"/>
    </source>
</evidence>
<evidence type="ECO:0000256" key="1">
    <source>
        <dbReference type="SAM" id="MobiDB-lite"/>
    </source>
</evidence>